<dbReference type="GeneID" id="56037994"/>
<sequence>MTPFDHLLVPIASEEDAEATCAALEPFLDDVGRVTAVHVIEKAGGAMDKAPLEKRQEDAATFLGVVDAALGDSVPVETRVAYGTDVVETLFREAAEIGATAIAFRPRGGSRLLRIISGDTASRLVTEPEIPVITLPQQEDA</sequence>
<dbReference type="EMBL" id="CP058579">
    <property type="protein sequence ID" value="QLG62227.1"/>
    <property type="molecule type" value="Genomic_DNA"/>
</dbReference>
<dbReference type="SUPFAM" id="SSF52402">
    <property type="entry name" value="Adenine nucleotide alpha hydrolases-like"/>
    <property type="match status" value="1"/>
</dbReference>
<dbReference type="InterPro" id="IPR014729">
    <property type="entry name" value="Rossmann-like_a/b/a_fold"/>
</dbReference>
<feature type="domain" description="UspA" evidence="1">
    <location>
        <begin position="4"/>
        <end position="134"/>
    </location>
</feature>
<dbReference type="OrthoDB" id="202478at2157"/>
<evidence type="ECO:0000313" key="2">
    <source>
        <dbReference type="EMBL" id="QLG62227.1"/>
    </source>
</evidence>
<dbReference type="Proteomes" id="UP000509626">
    <property type="component" value="Chromosome"/>
</dbReference>
<organism evidence="2 3">
    <name type="scientific">Halorarum salinum</name>
    <dbReference type="NCBI Taxonomy" id="2743089"/>
    <lineage>
        <taxon>Archaea</taxon>
        <taxon>Methanobacteriati</taxon>
        <taxon>Methanobacteriota</taxon>
        <taxon>Stenosarchaea group</taxon>
        <taxon>Halobacteria</taxon>
        <taxon>Halobacteriales</taxon>
        <taxon>Haloferacaceae</taxon>
        <taxon>Halorarum</taxon>
    </lineage>
</organism>
<name>A0A7D5LB08_9EURY</name>
<gene>
    <name evidence="2" type="ORF">HUG12_11005</name>
</gene>
<dbReference type="RefSeq" id="WP_179268812.1">
    <property type="nucleotide sequence ID" value="NZ_CP058579.1"/>
</dbReference>
<reference evidence="2 3" key="1">
    <citation type="submission" date="2020-06" db="EMBL/GenBank/DDBJ databases">
        <title>NJ-3-1, isolated from saline soil.</title>
        <authorList>
            <person name="Cui H.L."/>
            <person name="Shi X."/>
        </authorList>
    </citation>
    <scope>NUCLEOTIDE SEQUENCE [LARGE SCALE GENOMIC DNA]</scope>
    <source>
        <strain evidence="2 3">NJ-3-1</strain>
    </source>
</reference>
<dbReference type="InterPro" id="IPR006016">
    <property type="entry name" value="UspA"/>
</dbReference>
<dbReference type="Pfam" id="PF00582">
    <property type="entry name" value="Usp"/>
    <property type="match status" value="1"/>
</dbReference>
<accession>A0A7D5LB08</accession>
<dbReference type="Gene3D" id="3.40.50.620">
    <property type="entry name" value="HUPs"/>
    <property type="match status" value="1"/>
</dbReference>
<evidence type="ECO:0000313" key="3">
    <source>
        <dbReference type="Proteomes" id="UP000509626"/>
    </source>
</evidence>
<evidence type="ECO:0000259" key="1">
    <source>
        <dbReference type="Pfam" id="PF00582"/>
    </source>
</evidence>
<dbReference type="AlphaFoldDB" id="A0A7D5LB08"/>
<dbReference type="KEGG" id="halu:HUG12_11005"/>
<keyword evidence="3" id="KW-1185">Reference proteome</keyword>
<proteinExistence type="predicted"/>
<protein>
    <submittedName>
        <fullName evidence="2">Universal stress protein</fullName>
    </submittedName>
</protein>